<feature type="domain" description="HTH tetR-type" evidence="5">
    <location>
        <begin position="15"/>
        <end position="75"/>
    </location>
</feature>
<keyword evidence="3" id="KW-0804">Transcription</keyword>
<gene>
    <name evidence="6" type="ORF">MGAD_17030</name>
</gene>
<evidence type="ECO:0000256" key="1">
    <source>
        <dbReference type="ARBA" id="ARBA00023015"/>
    </source>
</evidence>
<dbReference type="RefSeq" id="WP_163686117.1">
    <property type="nucleotide sequence ID" value="NZ_AP022608.1"/>
</dbReference>
<dbReference type="SUPFAM" id="SSF46689">
    <property type="entry name" value="Homeodomain-like"/>
    <property type="match status" value="1"/>
</dbReference>
<feature type="DNA-binding region" description="H-T-H motif" evidence="4">
    <location>
        <begin position="38"/>
        <end position="57"/>
    </location>
</feature>
<dbReference type="PANTHER" id="PTHR30055">
    <property type="entry name" value="HTH-TYPE TRANSCRIPTIONAL REGULATOR RUTR"/>
    <property type="match status" value="1"/>
</dbReference>
<dbReference type="AlphaFoldDB" id="A0A7I7WNC5"/>
<dbReference type="PANTHER" id="PTHR30055:SF234">
    <property type="entry name" value="HTH-TYPE TRANSCRIPTIONAL REGULATOR BETI"/>
    <property type="match status" value="1"/>
</dbReference>
<dbReference type="GO" id="GO:0000976">
    <property type="term" value="F:transcription cis-regulatory region binding"/>
    <property type="evidence" value="ECO:0007669"/>
    <property type="project" value="TreeGrafter"/>
</dbReference>
<evidence type="ECO:0000256" key="4">
    <source>
        <dbReference type="PROSITE-ProRule" id="PRU00335"/>
    </source>
</evidence>
<evidence type="ECO:0000313" key="7">
    <source>
        <dbReference type="Proteomes" id="UP000466187"/>
    </source>
</evidence>
<accession>A0A7I7WNC5</accession>
<dbReference type="GO" id="GO:0003700">
    <property type="term" value="F:DNA-binding transcription factor activity"/>
    <property type="evidence" value="ECO:0007669"/>
    <property type="project" value="TreeGrafter"/>
</dbReference>
<protein>
    <submittedName>
        <fullName evidence="6">TetR family transcriptional regulator</fullName>
    </submittedName>
</protein>
<evidence type="ECO:0000259" key="5">
    <source>
        <dbReference type="PROSITE" id="PS50977"/>
    </source>
</evidence>
<evidence type="ECO:0000256" key="2">
    <source>
        <dbReference type="ARBA" id="ARBA00023125"/>
    </source>
</evidence>
<dbReference type="PROSITE" id="PS50977">
    <property type="entry name" value="HTH_TETR_2"/>
    <property type="match status" value="1"/>
</dbReference>
<name>A0A7I7WNC5_MYCGU</name>
<dbReference type="InterPro" id="IPR009057">
    <property type="entry name" value="Homeodomain-like_sf"/>
</dbReference>
<dbReference type="EMBL" id="AP022608">
    <property type="protein sequence ID" value="BBZ17368.1"/>
    <property type="molecule type" value="Genomic_DNA"/>
</dbReference>
<dbReference type="InterPro" id="IPR050109">
    <property type="entry name" value="HTH-type_TetR-like_transc_reg"/>
</dbReference>
<evidence type="ECO:0000313" key="6">
    <source>
        <dbReference type="EMBL" id="BBZ17368.1"/>
    </source>
</evidence>
<dbReference type="PRINTS" id="PR00455">
    <property type="entry name" value="HTHTETR"/>
</dbReference>
<dbReference type="Pfam" id="PF00440">
    <property type="entry name" value="TetR_N"/>
    <property type="match status" value="1"/>
</dbReference>
<keyword evidence="2 4" id="KW-0238">DNA-binding</keyword>
<sequence>MNDPLRDASVAAEDSSTRHRILVATAEVLARSGQTKLSLSEVALQAGVSRPTLYRWFASKQELLDAFGIFEREMFDNGISKATAGLRGTEKLDAALRFIVEYQHSYSGVRLVDIEPEVVIGQLGRILPIMRTRLEKLLSGPNGAVKAATAIRVAISHYIVRSDDDDQFLAQLRHAAGIKQPA</sequence>
<organism evidence="6 7">
    <name type="scientific">Mycolicibacterium gadium</name>
    <name type="common">Mycobacterium gadium</name>
    <dbReference type="NCBI Taxonomy" id="1794"/>
    <lineage>
        <taxon>Bacteria</taxon>
        <taxon>Bacillati</taxon>
        <taxon>Actinomycetota</taxon>
        <taxon>Actinomycetes</taxon>
        <taxon>Mycobacteriales</taxon>
        <taxon>Mycobacteriaceae</taxon>
        <taxon>Mycolicibacterium</taxon>
    </lineage>
</organism>
<keyword evidence="1" id="KW-0805">Transcription regulation</keyword>
<dbReference type="Proteomes" id="UP000466187">
    <property type="component" value="Chromosome"/>
</dbReference>
<proteinExistence type="predicted"/>
<reference evidence="6 7" key="1">
    <citation type="journal article" date="2019" name="Emerg. Microbes Infect.">
        <title>Comprehensive subspecies identification of 175 nontuberculous mycobacteria species based on 7547 genomic profiles.</title>
        <authorList>
            <person name="Matsumoto Y."/>
            <person name="Kinjo T."/>
            <person name="Motooka D."/>
            <person name="Nabeya D."/>
            <person name="Jung N."/>
            <person name="Uechi K."/>
            <person name="Horii T."/>
            <person name="Iida T."/>
            <person name="Fujita J."/>
            <person name="Nakamura S."/>
        </authorList>
    </citation>
    <scope>NUCLEOTIDE SEQUENCE [LARGE SCALE GENOMIC DNA]</scope>
    <source>
        <strain evidence="6 7">JCM 12688</strain>
    </source>
</reference>
<evidence type="ECO:0000256" key="3">
    <source>
        <dbReference type="ARBA" id="ARBA00023163"/>
    </source>
</evidence>
<dbReference type="InterPro" id="IPR001647">
    <property type="entry name" value="HTH_TetR"/>
</dbReference>
<dbReference type="Gene3D" id="1.10.357.10">
    <property type="entry name" value="Tetracycline Repressor, domain 2"/>
    <property type="match status" value="1"/>
</dbReference>
<dbReference type="KEGG" id="mgad:MGAD_17030"/>